<sequence length="60" mass="6784">MAVLHRIPVMQGDAPQLAENLPSCQWCKKELQPNDTVWECVGNINHYLVCDQCHVSAIVH</sequence>
<accession>A0A6M3KB53</accession>
<reference evidence="1" key="1">
    <citation type="submission" date="2020-03" db="EMBL/GenBank/DDBJ databases">
        <title>The deep terrestrial virosphere.</title>
        <authorList>
            <person name="Holmfeldt K."/>
            <person name="Nilsson E."/>
            <person name="Simone D."/>
            <person name="Lopez-Fernandez M."/>
            <person name="Wu X."/>
            <person name="de Brujin I."/>
            <person name="Lundin D."/>
            <person name="Andersson A."/>
            <person name="Bertilsson S."/>
            <person name="Dopson M."/>
        </authorList>
    </citation>
    <scope>NUCLEOTIDE SEQUENCE</scope>
    <source>
        <strain evidence="1">MM415A00943</strain>
        <strain evidence="2">MM415B05470</strain>
    </source>
</reference>
<gene>
    <name evidence="1" type="ORF">MM415A00943_0003</name>
    <name evidence="2" type="ORF">MM415B05470_0015</name>
</gene>
<evidence type="ECO:0000313" key="2">
    <source>
        <dbReference type="EMBL" id="QJA95344.1"/>
    </source>
</evidence>
<dbReference type="EMBL" id="MT142367">
    <property type="protein sequence ID" value="QJA79100.1"/>
    <property type="molecule type" value="Genomic_DNA"/>
</dbReference>
<organism evidence="1">
    <name type="scientific">viral metagenome</name>
    <dbReference type="NCBI Taxonomy" id="1070528"/>
    <lineage>
        <taxon>unclassified sequences</taxon>
        <taxon>metagenomes</taxon>
        <taxon>organismal metagenomes</taxon>
    </lineage>
</organism>
<proteinExistence type="predicted"/>
<dbReference type="AlphaFoldDB" id="A0A6M3KB53"/>
<protein>
    <submittedName>
        <fullName evidence="1">Uncharacterized protein</fullName>
    </submittedName>
</protein>
<evidence type="ECO:0000313" key="1">
    <source>
        <dbReference type="EMBL" id="QJA79100.1"/>
    </source>
</evidence>
<name>A0A6M3KB53_9ZZZZ</name>
<dbReference type="EMBL" id="MT143306">
    <property type="protein sequence ID" value="QJA95344.1"/>
    <property type="molecule type" value="Genomic_DNA"/>
</dbReference>